<gene>
    <name evidence="1" type="ORF">ENU66_01285</name>
</gene>
<protein>
    <recommendedName>
        <fullName evidence="2">Bacterial surface antigen (D15) domain-containing protein</fullName>
    </recommendedName>
</protein>
<evidence type="ECO:0008006" key="2">
    <source>
        <dbReference type="Google" id="ProtNLM"/>
    </source>
</evidence>
<proteinExistence type="predicted"/>
<accession>A0A7V4E4R5</accession>
<dbReference type="EMBL" id="DTDJ01000012">
    <property type="protein sequence ID" value="HGL16961.1"/>
    <property type="molecule type" value="Genomic_DNA"/>
</dbReference>
<sequence length="272" mass="31088">MPSFLLFSLFSWYSFFKVSPSLGNYNGGLFLNGDPAQLRVLEKFVAVSGGVWDEYSKIVDLSAIWKGVGFNFVFYNFGDFRYSGLVPDDETNLRYSAFAYKIGFGYSIAFDRNLCFGISPQYQRFEYYNQYAEGFTMNVGLLHLVRRVGLHYEIFLRDFGLSSSEGYNFPGTFNASIGFSPRPNINLNYLYSKEISNGRGDFIAKGVVHRFGGVYSYKDLLIPSIALYLGDELRLFNIGLKFKILKSAFVYYNFTYRKSGFSPIHIFTLGVE</sequence>
<name>A0A7V4E4R5_UNCW3</name>
<organism evidence="1">
    <name type="scientific">candidate division WOR-3 bacterium</name>
    <dbReference type="NCBI Taxonomy" id="2052148"/>
    <lineage>
        <taxon>Bacteria</taxon>
        <taxon>Bacteria division WOR-3</taxon>
    </lineage>
</organism>
<dbReference type="AlphaFoldDB" id="A0A7V4E4R5"/>
<evidence type="ECO:0000313" key="1">
    <source>
        <dbReference type="EMBL" id="HGL16961.1"/>
    </source>
</evidence>
<reference evidence="1" key="1">
    <citation type="journal article" date="2020" name="mSystems">
        <title>Genome- and Community-Level Interaction Insights into Carbon Utilization and Element Cycling Functions of Hydrothermarchaeota in Hydrothermal Sediment.</title>
        <authorList>
            <person name="Zhou Z."/>
            <person name="Liu Y."/>
            <person name="Xu W."/>
            <person name="Pan J."/>
            <person name="Luo Z.H."/>
            <person name="Li M."/>
        </authorList>
    </citation>
    <scope>NUCLEOTIDE SEQUENCE [LARGE SCALE GENOMIC DNA]</scope>
    <source>
        <strain evidence="1">SpSt-69</strain>
    </source>
</reference>
<comment type="caution">
    <text evidence="1">The sequence shown here is derived from an EMBL/GenBank/DDBJ whole genome shotgun (WGS) entry which is preliminary data.</text>
</comment>